<dbReference type="OrthoDB" id="2505887at2759"/>
<protein>
    <submittedName>
        <fullName evidence="1">Uncharacterized protein</fullName>
    </submittedName>
</protein>
<evidence type="ECO:0000313" key="2">
    <source>
        <dbReference type="Proteomes" id="UP000749646"/>
    </source>
</evidence>
<dbReference type="Proteomes" id="UP000749646">
    <property type="component" value="Unassembled WGS sequence"/>
</dbReference>
<gene>
    <name evidence="1" type="ORF">BGZ65_006382</name>
</gene>
<keyword evidence="2" id="KW-1185">Reference proteome</keyword>
<evidence type="ECO:0000313" key="1">
    <source>
        <dbReference type="EMBL" id="KAF9928202.1"/>
    </source>
</evidence>
<organism evidence="1 2">
    <name type="scientific">Modicella reniformis</name>
    <dbReference type="NCBI Taxonomy" id="1440133"/>
    <lineage>
        <taxon>Eukaryota</taxon>
        <taxon>Fungi</taxon>
        <taxon>Fungi incertae sedis</taxon>
        <taxon>Mucoromycota</taxon>
        <taxon>Mortierellomycotina</taxon>
        <taxon>Mortierellomycetes</taxon>
        <taxon>Mortierellales</taxon>
        <taxon>Mortierellaceae</taxon>
        <taxon>Modicella</taxon>
    </lineage>
</organism>
<dbReference type="AlphaFoldDB" id="A0A9P6IKN1"/>
<proteinExistence type="predicted"/>
<accession>A0A9P6IKN1</accession>
<dbReference type="EMBL" id="JAAAHW010010266">
    <property type="protein sequence ID" value="KAF9928202.1"/>
    <property type="molecule type" value="Genomic_DNA"/>
</dbReference>
<name>A0A9P6IKN1_9FUNG</name>
<reference evidence="1" key="1">
    <citation type="journal article" date="2020" name="Fungal Divers.">
        <title>Resolving the Mortierellaceae phylogeny through synthesis of multi-gene phylogenetics and phylogenomics.</title>
        <authorList>
            <person name="Vandepol N."/>
            <person name="Liber J."/>
            <person name="Desiro A."/>
            <person name="Na H."/>
            <person name="Kennedy M."/>
            <person name="Barry K."/>
            <person name="Grigoriev I.V."/>
            <person name="Miller A.N."/>
            <person name="O'Donnell K."/>
            <person name="Stajich J.E."/>
            <person name="Bonito G."/>
        </authorList>
    </citation>
    <scope>NUCLEOTIDE SEQUENCE</scope>
    <source>
        <strain evidence="1">MES-2147</strain>
    </source>
</reference>
<comment type="caution">
    <text evidence="1">The sequence shown here is derived from an EMBL/GenBank/DDBJ whole genome shotgun (WGS) entry which is preliminary data.</text>
</comment>
<sequence>MDHYENKQLESQVQDVYPVLYAIIAGENDLAGRLEAFRQGGKARRSLAQRVGPGSFSREEYAHISSLLQSEFLPDLATTKMMMAICSNSLTTAAAAAAAAAAGPMRREGDVTRDYSDQMRLHFVTDVLLPEAVTRLTMRQHNTGYEEAEQRILDCKRDDSTDTWWVDDILAARESFLEGRDR</sequence>